<proteinExistence type="predicted"/>
<dbReference type="HOGENOM" id="CLU_2239127_0_0_1"/>
<evidence type="ECO:0000313" key="4">
    <source>
        <dbReference type="Proteomes" id="UP000014760"/>
    </source>
</evidence>
<accession>R7V312</accession>
<protein>
    <submittedName>
        <fullName evidence="2 3">Uncharacterized protein</fullName>
    </submittedName>
</protein>
<evidence type="ECO:0000256" key="1">
    <source>
        <dbReference type="SAM" id="MobiDB-lite"/>
    </source>
</evidence>
<reference evidence="4" key="1">
    <citation type="submission" date="2012-12" db="EMBL/GenBank/DDBJ databases">
        <authorList>
            <person name="Hellsten U."/>
            <person name="Grimwood J."/>
            <person name="Chapman J.A."/>
            <person name="Shapiro H."/>
            <person name="Aerts A."/>
            <person name="Otillar R.P."/>
            <person name="Terry A.Y."/>
            <person name="Boore J.L."/>
            <person name="Simakov O."/>
            <person name="Marletaz F."/>
            <person name="Cho S.-J."/>
            <person name="Edsinger-Gonzales E."/>
            <person name="Havlak P."/>
            <person name="Kuo D.-H."/>
            <person name="Larsson T."/>
            <person name="Lv J."/>
            <person name="Arendt D."/>
            <person name="Savage R."/>
            <person name="Osoegawa K."/>
            <person name="de Jong P."/>
            <person name="Lindberg D.R."/>
            <person name="Seaver E.C."/>
            <person name="Weisblat D.A."/>
            <person name="Putnam N.H."/>
            <person name="Grigoriev I.V."/>
            <person name="Rokhsar D.S."/>
        </authorList>
    </citation>
    <scope>NUCLEOTIDE SEQUENCE</scope>
    <source>
        <strain evidence="4">I ESC-2004</strain>
    </source>
</reference>
<dbReference type="EMBL" id="KB297742">
    <property type="protein sequence ID" value="ELU10056.1"/>
    <property type="molecule type" value="Genomic_DNA"/>
</dbReference>
<feature type="compositionally biased region" description="Basic and acidic residues" evidence="1">
    <location>
        <begin position="69"/>
        <end position="87"/>
    </location>
</feature>
<gene>
    <name evidence="2" type="ORF">CAPTEDRAFT_193359</name>
</gene>
<evidence type="ECO:0000313" key="3">
    <source>
        <dbReference type="EnsemblMetazoa" id="CapteP193359"/>
    </source>
</evidence>
<name>R7V312_CAPTE</name>
<organism evidence="2">
    <name type="scientific">Capitella teleta</name>
    <name type="common">Polychaete worm</name>
    <dbReference type="NCBI Taxonomy" id="283909"/>
    <lineage>
        <taxon>Eukaryota</taxon>
        <taxon>Metazoa</taxon>
        <taxon>Spiralia</taxon>
        <taxon>Lophotrochozoa</taxon>
        <taxon>Annelida</taxon>
        <taxon>Polychaeta</taxon>
        <taxon>Sedentaria</taxon>
        <taxon>Scolecida</taxon>
        <taxon>Capitellidae</taxon>
        <taxon>Capitella</taxon>
    </lineage>
</organism>
<dbReference type="Proteomes" id="UP000014760">
    <property type="component" value="Unassembled WGS sequence"/>
</dbReference>
<dbReference type="EnsemblMetazoa" id="CapteT193359">
    <property type="protein sequence ID" value="CapteP193359"/>
    <property type="gene ID" value="CapteG193359"/>
</dbReference>
<feature type="region of interest" description="Disordered" evidence="1">
    <location>
        <begin position="27"/>
        <end position="105"/>
    </location>
</feature>
<keyword evidence="4" id="KW-1185">Reference proteome</keyword>
<reference evidence="2 4" key="2">
    <citation type="journal article" date="2013" name="Nature">
        <title>Insights into bilaterian evolution from three spiralian genomes.</title>
        <authorList>
            <person name="Simakov O."/>
            <person name="Marletaz F."/>
            <person name="Cho S.J."/>
            <person name="Edsinger-Gonzales E."/>
            <person name="Havlak P."/>
            <person name="Hellsten U."/>
            <person name="Kuo D.H."/>
            <person name="Larsson T."/>
            <person name="Lv J."/>
            <person name="Arendt D."/>
            <person name="Savage R."/>
            <person name="Osoegawa K."/>
            <person name="de Jong P."/>
            <person name="Grimwood J."/>
            <person name="Chapman J.A."/>
            <person name="Shapiro H."/>
            <person name="Aerts A."/>
            <person name="Otillar R.P."/>
            <person name="Terry A.Y."/>
            <person name="Boore J.L."/>
            <person name="Grigoriev I.V."/>
            <person name="Lindberg D.R."/>
            <person name="Seaver E.C."/>
            <person name="Weisblat D.A."/>
            <person name="Putnam N.H."/>
            <person name="Rokhsar D.S."/>
        </authorList>
    </citation>
    <scope>NUCLEOTIDE SEQUENCE</scope>
    <source>
        <strain evidence="2 4">I ESC-2004</strain>
    </source>
</reference>
<reference evidence="3" key="3">
    <citation type="submission" date="2015-06" db="UniProtKB">
        <authorList>
            <consortium name="EnsemblMetazoa"/>
        </authorList>
    </citation>
    <scope>IDENTIFICATION</scope>
</reference>
<dbReference type="AlphaFoldDB" id="R7V312"/>
<sequence>MGSFSSKDKRTSIRVVQVKETTLEIQGTRLSPKAKKTTKTIKQAGSSREEKHDESEAEASPPEAPMKSVEAELIMKNELESTRRESIEIPNGGIDLNEGCNTDTL</sequence>
<dbReference type="EMBL" id="AMQN01000961">
    <property type="status" value="NOT_ANNOTATED_CDS"/>
    <property type="molecule type" value="Genomic_DNA"/>
</dbReference>
<evidence type="ECO:0000313" key="2">
    <source>
        <dbReference type="EMBL" id="ELU10056.1"/>
    </source>
</evidence>